<dbReference type="GO" id="GO:0008816">
    <property type="term" value="F:citryl-CoA lyase activity"/>
    <property type="evidence" value="ECO:0007669"/>
    <property type="project" value="UniProtKB-EC"/>
</dbReference>
<dbReference type="PANTHER" id="PTHR32308:SF10">
    <property type="entry name" value="CITRATE LYASE SUBUNIT BETA"/>
    <property type="match status" value="1"/>
</dbReference>
<dbReference type="EMBL" id="JACHOP010000012">
    <property type="protein sequence ID" value="MBB5758286.1"/>
    <property type="molecule type" value="Genomic_DNA"/>
</dbReference>
<dbReference type="EC" id="4.1.3.34" evidence="8"/>
<evidence type="ECO:0000256" key="5">
    <source>
        <dbReference type="PIRSR" id="PIRSR015582-1"/>
    </source>
</evidence>
<name>A0A840ZL23_9HYPH</name>
<evidence type="ECO:0000256" key="6">
    <source>
        <dbReference type="PIRSR" id="PIRSR015582-2"/>
    </source>
</evidence>
<dbReference type="RefSeq" id="WP_183570575.1">
    <property type="nucleotide sequence ID" value="NZ_JACHOP010000012.1"/>
</dbReference>
<comment type="cofactor">
    <cofactor evidence="1">
        <name>Mg(2+)</name>
        <dbReference type="ChEBI" id="CHEBI:18420"/>
    </cofactor>
</comment>
<comment type="caution">
    <text evidence="8">The sequence shown here is derived from an EMBL/GenBank/DDBJ whole genome shotgun (WGS) entry which is preliminary data.</text>
</comment>
<feature type="domain" description="HpcH/HpaI aldolase/citrate lyase" evidence="7">
    <location>
        <begin position="8"/>
        <end position="226"/>
    </location>
</feature>
<evidence type="ECO:0000256" key="4">
    <source>
        <dbReference type="ARBA" id="ARBA00022842"/>
    </source>
</evidence>
<dbReference type="InterPro" id="IPR015813">
    <property type="entry name" value="Pyrv/PenolPyrv_kinase-like_dom"/>
</dbReference>
<evidence type="ECO:0000313" key="8">
    <source>
        <dbReference type="EMBL" id="MBB5758286.1"/>
    </source>
</evidence>
<gene>
    <name evidence="8" type="ORF">HNR00_003004</name>
</gene>
<keyword evidence="8" id="KW-0456">Lyase</keyword>
<keyword evidence="9" id="KW-1185">Reference proteome</keyword>
<dbReference type="InterPro" id="IPR005000">
    <property type="entry name" value="Aldolase/citrate-lyase_domain"/>
</dbReference>
<dbReference type="SUPFAM" id="SSF51621">
    <property type="entry name" value="Phosphoenolpyruvate/pyruvate domain"/>
    <property type="match status" value="1"/>
</dbReference>
<dbReference type="GO" id="GO:0000287">
    <property type="term" value="F:magnesium ion binding"/>
    <property type="evidence" value="ECO:0007669"/>
    <property type="project" value="TreeGrafter"/>
</dbReference>
<dbReference type="InterPro" id="IPR011206">
    <property type="entry name" value="Citrate_lyase_beta/mcl1/mcl2"/>
</dbReference>
<feature type="binding site" evidence="6">
    <location>
        <position position="158"/>
    </location>
    <ligand>
        <name>Mg(2+)</name>
        <dbReference type="ChEBI" id="CHEBI:18420"/>
    </ligand>
</feature>
<feature type="binding site" evidence="6">
    <location>
        <position position="127"/>
    </location>
    <ligand>
        <name>Mg(2+)</name>
        <dbReference type="ChEBI" id="CHEBI:18420"/>
    </ligand>
</feature>
<dbReference type="Proteomes" id="UP000583454">
    <property type="component" value="Unassembled WGS sequence"/>
</dbReference>
<keyword evidence="4 6" id="KW-0460">Magnesium</keyword>
<dbReference type="InterPro" id="IPR040442">
    <property type="entry name" value="Pyrv_kinase-like_dom_sf"/>
</dbReference>
<dbReference type="AlphaFoldDB" id="A0A840ZL23"/>
<comment type="similarity">
    <text evidence="2">Belongs to the HpcH/HpaI aldolase family.</text>
</comment>
<dbReference type="PIRSF" id="PIRSF015582">
    <property type="entry name" value="Cit_lyase_B"/>
    <property type="match status" value="1"/>
</dbReference>
<dbReference type="PANTHER" id="PTHR32308">
    <property type="entry name" value="LYASE BETA SUBUNIT, PUTATIVE (AFU_ORTHOLOGUE AFUA_4G13030)-RELATED"/>
    <property type="match status" value="1"/>
</dbReference>
<evidence type="ECO:0000256" key="3">
    <source>
        <dbReference type="ARBA" id="ARBA00022723"/>
    </source>
</evidence>
<evidence type="ECO:0000256" key="1">
    <source>
        <dbReference type="ARBA" id="ARBA00001946"/>
    </source>
</evidence>
<organism evidence="8 9">
    <name type="scientific">Methylorubrum rhodinum</name>
    <dbReference type="NCBI Taxonomy" id="29428"/>
    <lineage>
        <taxon>Bacteria</taxon>
        <taxon>Pseudomonadati</taxon>
        <taxon>Pseudomonadota</taxon>
        <taxon>Alphaproteobacteria</taxon>
        <taxon>Hyphomicrobiales</taxon>
        <taxon>Methylobacteriaceae</taxon>
        <taxon>Methylorubrum</taxon>
    </lineage>
</organism>
<keyword evidence="3 6" id="KW-0479">Metal-binding</keyword>
<dbReference type="Gene3D" id="3.20.20.60">
    <property type="entry name" value="Phosphoenolpyruvate-binding domains"/>
    <property type="match status" value="1"/>
</dbReference>
<dbReference type="GO" id="GO:0006107">
    <property type="term" value="P:oxaloacetate metabolic process"/>
    <property type="evidence" value="ECO:0007669"/>
    <property type="project" value="TreeGrafter"/>
</dbReference>
<evidence type="ECO:0000259" key="7">
    <source>
        <dbReference type="Pfam" id="PF03328"/>
    </source>
</evidence>
<evidence type="ECO:0000313" key="9">
    <source>
        <dbReference type="Proteomes" id="UP000583454"/>
    </source>
</evidence>
<feature type="binding site" evidence="5">
    <location>
        <position position="69"/>
    </location>
    <ligand>
        <name>substrate</name>
    </ligand>
</feature>
<feature type="binding site" evidence="5">
    <location>
        <position position="127"/>
    </location>
    <ligand>
        <name>substrate</name>
    </ligand>
</feature>
<accession>A0A840ZL23</accession>
<proteinExistence type="inferred from homology"/>
<dbReference type="Pfam" id="PF03328">
    <property type="entry name" value="HpcH_HpaI"/>
    <property type="match status" value="1"/>
</dbReference>
<evidence type="ECO:0000256" key="2">
    <source>
        <dbReference type="ARBA" id="ARBA00005568"/>
    </source>
</evidence>
<reference evidence="8 9" key="1">
    <citation type="submission" date="2020-08" db="EMBL/GenBank/DDBJ databases">
        <title>Genomic Encyclopedia of Type Strains, Phase IV (KMG-IV): sequencing the most valuable type-strain genomes for metagenomic binning, comparative biology and taxonomic classification.</title>
        <authorList>
            <person name="Goeker M."/>
        </authorList>
    </citation>
    <scope>NUCLEOTIDE SEQUENCE [LARGE SCALE GENOMIC DNA]</scope>
    <source>
        <strain evidence="8 9">DSM 2163</strain>
    </source>
</reference>
<protein>
    <submittedName>
        <fullName evidence="8">Citrate lyase subunit beta/citryl-CoA lyase</fullName>
        <ecNumber evidence="8">4.1.3.34</ecNumber>
    </submittedName>
</protein>
<sequence length="308" mass="33759">MSDLRLRRSVLYMPGSNARALEKAKTLPADSLILDLEDAVSMEEKELAREQVCAAVKGGGYGHRELVIRVNAPQTPWGEGDLRAAIEAKPDAILMPKVSSPAVLESIADHLEALDAPESIAVWAMIETPAAILNIHEIAKARRDRRTRLTCFVLGTNDLAKDTWAQLVPGRVPMLPWIMLTLAAARAEGLTILDGVWNDISDVDGCRVECRQARDLGFDGKTLIHPNQLEPANTSFAPTEEEVRRARLVIDAFNLPENAKRAAIKVEGRMYERQHIGMARRSVVWSETIAARDAGSRDAGSRDAGSKA</sequence>